<proteinExistence type="inferred from homology"/>
<accession>A0A210PNA2</accession>
<keyword evidence="3" id="KW-0964">Secreted</keyword>
<evidence type="ECO:0000313" key="6">
    <source>
        <dbReference type="EMBL" id="OWF37968.1"/>
    </source>
</evidence>
<evidence type="ECO:0000256" key="4">
    <source>
        <dbReference type="ARBA" id="ARBA00023157"/>
    </source>
</evidence>
<evidence type="ECO:0000256" key="2">
    <source>
        <dbReference type="ARBA" id="ARBA00008712"/>
    </source>
</evidence>
<dbReference type="PANTHER" id="PTHR15040:SF1">
    <property type="entry name" value="DERMATOPONTIN-LIKE ISOFORM X1"/>
    <property type="match status" value="1"/>
</dbReference>
<gene>
    <name evidence="6" type="ORF">KP79_PYT14290</name>
</gene>
<organism evidence="6 7">
    <name type="scientific">Mizuhopecten yessoensis</name>
    <name type="common">Japanese scallop</name>
    <name type="synonym">Patinopecten yessoensis</name>
    <dbReference type="NCBI Taxonomy" id="6573"/>
    <lineage>
        <taxon>Eukaryota</taxon>
        <taxon>Metazoa</taxon>
        <taxon>Spiralia</taxon>
        <taxon>Lophotrochozoa</taxon>
        <taxon>Mollusca</taxon>
        <taxon>Bivalvia</taxon>
        <taxon>Autobranchia</taxon>
        <taxon>Pteriomorphia</taxon>
        <taxon>Pectinida</taxon>
        <taxon>Pectinoidea</taxon>
        <taxon>Pectinidae</taxon>
        <taxon>Mizuhopecten</taxon>
    </lineage>
</organism>
<sequence length="176" mass="20523">MKMMVCILLAGLSVTTAFVVNDYDGPMNFSCQGDTTLRHLSSSHTNYYEDRVWSVGCYPAVARLENCQWTGYVNDFDQTFDFECPGDGFINGIRSFHNNYYEDRKWAFKCCEMQDRVRRNCRNTGFVNSYGGDLSYTTAHAYQNFHGWTSIHNNYYEDRIFDFQVCDYVERDASGF</sequence>
<feature type="signal peptide" evidence="5">
    <location>
        <begin position="1"/>
        <end position="17"/>
    </location>
</feature>
<feature type="chain" id="PRO_5012351966" evidence="5">
    <location>
        <begin position="18"/>
        <end position="176"/>
    </location>
</feature>
<dbReference type="GO" id="GO:0030199">
    <property type="term" value="P:collagen fibril organization"/>
    <property type="evidence" value="ECO:0007669"/>
    <property type="project" value="TreeGrafter"/>
</dbReference>
<evidence type="ECO:0000256" key="5">
    <source>
        <dbReference type="SAM" id="SignalP"/>
    </source>
</evidence>
<dbReference type="InterPro" id="IPR026645">
    <property type="entry name" value="Dermatopontin"/>
</dbReference>
<keyword evidence="7" id="KW-1185">Reference proteome</keyword>
<dbReference type="PANTHER" id="PTHR15040">
    <property type="entry name" value="DERMATOPONTIN-RELATED"/>
    <property type="match status" value="1"/>
</dbReference>
<keyword evidence="4" id="KW-1015">Disulfide bond</keyword>
<dbReference type="OrthoDB" id="5975249at2759"/>
<comment type="similarity">
    <text evidence="2">Belongs to the dermatopontin family.</text>
</comment>
<dbReference type="Proteomes" id="UP000242188">
    <property type="component" value="Unassembled WGS sequence"/>
</dbReference>
<dbReference type="Pfam" id="PF14704">
    <property type="entry name" value="DERM"/>
    <property type="match status" value="1"/>
</dbReference>
<comment type="caution">
    <text evidence="6">The sequence shown here is derived from an EMBL/GenBank/DDBJ whole genome shotgun (WGS) entry which is preliminary data.</text>
</comment>
<dbReference type="GO" id="GO:0005615">
    <property type="term" value="C:extracellular space"/>
    <property type="evidence" value="ECO:0007669"/>
    <property type="project" value="TreeGrafter"/>
</dbReference>
<dbReference type="AlphaFoldDB" id="A0A210PNA2"/>
<dbReference type="GO" id="GO:0031012">
    <property type="term" value="C:extracellular matrix"/>
    <property type="evidence" value="ECO:0007669"/>
    <property type="project" value="TreeGrafter"/>
</dbReference>
<protein>
    <submittedName>
        <fullName evidence="6">Hemagglutinin/amebocyte aggregation factor</fullName>
    </submittedName>
</protein>
<dbReference type="STRING" id="6573.A0A210PNA2"/>
<evidence type="ECO:0000256" key="3">
    <source>
        <dbReference type="ARBA" id="ARBA00022525"/>
    </source>
</evidence>
<keyword evidence="5" id="KW-0732">Signal</keyword>
<evidence type="ECO:0000313" key="7">
    <source>
        <dbReference type="Proteomes" id="UP000242188"/>
    </source>
</evidence>
<reference evidence="6 7" key="1">
    <citation type="journal article" date="2017" name="Nat. Ecol. Evol.">
        <title>Scallop genome provides insights into evolution of bilaterian karyotype and development.</title>
        <authorList>
            <person name="Wang S."/>
            <person name="Zhang J."/>
            <person name="Jiao W."/>
            <person name="Li J."/>
            <person name="Xun X."/>
            <person name="Sun Y."/>
            <person name="Guo X."/>
            <person name="Huan P."/>
            <person name="Dong B."/>
            <person name="Zhang L."/>
            <person name="Hu X."/>
            <person name="Sun X."/>
            <person name="Wang J."/>
            <person name="Zhao C."/>
            <person name="Wang Y."/>
            <person name="Wang D."/>
            <person name="Huang X."/>
            <person name="Wang R."/>
            <person name="Lv J."/>
            <person name="Li Y."/>
            <person name="Zhang Z."/>
            <person name="Liu B."/>
            <person name="Lu W."/>
            <person name="Hui Y."/>
            <person name="Liang J."/>
            <person name="Zhou Z."/>
            <person name="Hou R."/>
            <person name="Li X."/>
            <person name="Liu Y."/>
            <person name="Li H."/>
            <person name="Ning X."/>
            <person name="Lin Y."/>
            <person name="Zhao L."/>
            <person name="Xing Q."/>
            <person name="Dou J."/>
            <person name="Li Y."/>
            <person name="Mao J."/>
            <person name="Guo H."/>
            <person name="Dou H."/>
            <person name="Li T."/>
            <person name="Mu C."/>
            <person name="Jiang W."/>
            <person name="Fu Q."/>
            <person name="Fu X."/>
            <person name="Miao Y."/>
            <person name="Liu J."/>
            <person name="Yu Q."/>
            <person name="Li R."/>
            <person name="Liao H."/>
            <person name="Li X."/>
            <person name="Kong Y."/>
            <person name="Jiang Z."/>
            <person name="Chourrout D."/>
            <person name="Li R."/>
            <person name="Bao Z."/>
        </authorList>
    </citation>
    <scope>NUCLEOTIDE SEQUENCE [LARGE SCALE GENOMIC DNA]</scope>
    <source>
        <strain evidence="6 7">PY_sf001</strain>
    </source>
</reference>
<comment type="subcellular location">
    <subcellularLocation>
        <location evidence="1">Secreted</location>
    </subcellularLocation>
</comment>
<name>A0A210PNA2_MIZYE</name>
<evidence type="ECO:0000256" key="1">
    <source>
        <dbReference type="ARBA" id="ARBA00004613"/>
    </source>
</evidence>
<dbReference type="EMBL" id="NEDP02005575">
    <property type="protein sequence ID" value="OWF37968.1"/>
    <property type="molecule type" value="Genomic_DNA"/>
</dbReference>